<organism evidence="1 2">
    <name type="scientific">Labilithrix luteola</name>
    <dbReference type="NCBI Taxonomy" id="1391654"/>
    <lineage>
        <taxon>Bacteria</taxon>
        <taxon>Pseudomonadati</taxon>
        <taxon>Myxococcota</taxon>
        <taxon>Polyangia</taxon>
        <taxon>Polyangiales</taxon>
        <taxon>Labilitrichaceae</taxon>
        <taxon>Labilithrix</taxon>
    </lineage>
</organism>
<dbReference type="AlphaFoldDB" id="A0A0K1PJ26"/>
<dbReference type="Gene3D" id="2.120.10.30">
    <property type="entry name" value="TolB, C-terminal domain"/>
    <property type="match status" value="1"/>
</dbReference>
<dbReference type="SUPFAM" id="SSF82171">
    <property type="entry name" value="DPP6 N-terminal domain-like"/>
    <property type="match status" value="1"/>
</dbReference>
<keyword evidence="2" id="KW-1185">Reference proteome</keyword>
<proteinExistence type="predicted"/>
<dbReference type="Proteomes" id="UP000064967">
    <property type="component" value="Chromosome"/>
</dbReference>
<evidence type="ECO:0008006" key="3">
    <source>
        <dbReference type="Google" id="ProtNLM"/>
    </source>
</evidence>
<dbReference type="EMBL" id="CP012333">
    <property type="protein sequence ID" value="AKU93525.1"/>
    <property type="molecule type" value="Genomic_DNA"/>
</dbReference>
<dbReference type="RefSeq" id="WP_146645172.1">
    <property type="nucleotide sequence ID" value="NZ_CP012333.1"/>
</dbReference>
<protein>
    <recommendedName>
        <fullName evidence="3">TolB protein</fullName>
    </recommendedName>
</protein>
<accession>A0A0K1PJ26</accession>
<sequence length="552" mass="59778">MGRGISESGDWFLQGAHCASGLAVSGLLGALVACGRLAGVPEASETALDASTPLVTLEVAERPGSGLLLAHDLRAAPVATTALDVATNAYEPHRPVWSATGRWLMYMADAPADTHLWLRRYDADSTATPWREPVLANGDAWKNVAYGNYAPSPTRDQFLLWKETGATGTPFAVVTPHDDGTVAVRELHRLVGTSDPDVPPYQHVDARWTPTGDRIVMAVREPAWPLRVVVFDVGLGEAVEPSGPSRELAVEGLGDVSQDGVWMQSSFRPVPDGGSYMVVVSLVDGASRDVPGCGLDRPNGIQCFFGPWHPSRTAMLVLRGTKDARQLVLWSPKDGELASIPMGDVPSWVGVRHPRVLMRADRRSRRLSLVDFEGSAPVATEIAGTERATFTKAEPSPDGRWLLLEHIEQDTHWFEALDLDGDPSATPREVYRNLATEPSFAAKSWGPPGSSTLLFREVPTSSKHDGVKRAIFVDLPTGTHTLLEVTLATPPDPLRTPWSWASRISPDGKSVVIARDGKLGLWRKGAPTTDLLPLGDTSEWALPFWPPSATWH</sequence>
<dbReference type="PROSITE" id="PS51257">
    <property type="entry name" value="PROKAR_LIPOPROTEIN"/>
    <property type="match status" value="1"/>
</dbReference>
<gene>
    <name evidence="1" type="ORF">AKJ09_00189</name>
</gene>
<name>A0A0K1PJ26_9BACT</name>
<reference evidence="1 2" key="1">
    <citation type="submission" date="2015-08" db="EMBL/GenBank/DDBJ databases">
        <authorList>
            <person name="Babu N.S."/>
            <person name="Beckwith C.J."/>
            <person name="Beseler K.G."/>
            <person name="Brison A."/>
            <person name="Carone J.V."/>
            <person name="Caskin T.P."/>
            <person name="Diamond M."/>
            <person name="Durham M.E."/>
            <person name="Foxe J.M."/>
            <person name="Go M."/>
            <person name="Henderson B.A."/>
            <person name="Jones I.B."/>
            <person name="McGettigan J.A."/>
            <person name="Micheletti S.J."/>
            <person name="Nasrallah M.E."/>
            <person name="Ortiz D."/>
            <person name="Piller C.R."/>
            <person name="Privatt S.R."/>
            <person name="Schneider S.L."/>
            <person name="Sharp S."/>
            <person name="Smith T.C."/>
            <person name="Stanton J.D."/>
            <person name="Ullery H.E."/>
            <person name="Wilson R.J."/>
            <person name="Serrano M.G."/>
            <person name="Buck G."/>
            <person name="Lee V."/>
            <person name="Wang Y."/>
            <person name="Carvalho R."/>
            <person name="Voegtly L."/>
            <person name="Shi R."/>
            <person name="Duckworth R."/>
            <person name="Johnson A."/>
            <person name="Loviza R."/>
            <person name="Walstead R."/>
            <person name="Shah Z."/>
            <person name="Kiflezghi M."/>
            <person name="Wade K."/>
            <person name="Ball S.L."/>
            <person name="Bradley K.W."/>
            <person name="Asai D.J."/>
            <person name="Bowman C.A."/>
            <person name="Russell D.A."/>
            <person name="Pope W.H."/>
            <person name="Jacobs-Sera D."/>
            <person name="Hendrix R.W."/>
            <person name="Hatfull G.F."/>
        </authorList>
    </citation>
    <scope>NUCLEOTIDE SEQUENCE [LARGE SCALE GENOMIC DNA]</scope>
    <source>
        <strain evidence="1 2">DSM 27648</strain>
    </source>
</reference>
<dbReference type="STRING" id="1391654.AKJ09_00189"/>
<evidence type="ECO:0000313" key="2">
    <source>
        <dbReference type="Proteomes" id="UP000064967"/>
    </source>
</evidence>
<dbReference type="KEGG" id="llu:AKJ09_00189"/>
<dbReference type="InterPro" id="IPR011042">
    <property type="entry name" value="6-blade_b-propeller_TolB-like"/>
</dbReference>
<evidence type="ECO:0000313" key="1">
    <source>
        <dbReference type="EMBL" id="AKU93525.1"/>
    </source>
</evidence>